<keyword evidence="2" id="KW-1185">Reference proteome</keyword>
<proteinExistence type="predicted"/>
<accession>A0ABX2LIT1</accession>
<organism evidence="1 2">
    <name type="scientific">Haloterrigena gelatinilytica</name>
    <dbReference type="NCBI Taxonomy" id="2741724"/>
    <lineage>
        <taxon>Archaea</taxon>
        <taxon>Methanobacteriati</taxon>
        <taxon>Methanobacteriota</taxon>
        <taxon>Stenosarchaea group</taxon>
        <taxon>Halobacteria</taxon>
        <taxon>Halobacteriales</taxon>
        <taxon>Natrialbaceae</taxon>
        <taxon>Haloterrigena</taxon>
    </lineage>
</organism>
<dbReference type="Proteomes" id="UP001016761">
    <property type="component" value="Unassembled WGS sequence"/>
</dbReference>
<dbReference type="RefSeq" id="WP_174682493.1">
    <property type="nucleotide sequence ID" value="NZ_JABUQZ010000001.1"/>
</dbReference>
<name>A0ABX2LIT1_9EURY</name>
<dbReference type="EMBL" id="JABUQZ010000001">
    <property type="protein sequence ID" value="NUC74783.1"/>
    <property type="molecule type" value="Genomic_DNA"/>
</dbReference>
<protein>
    <submittedName>
        <fullName evidence="1">Uncharacterized protein</fullName>
    </submittedName>
</protein>
<comment type="caution">
    <text evidence="1">The sequence shown here is derived from an EMBL/GenBank/DDBJ whole genome shotgun (WGS) entry which is preliminary data.</text>
</comment>
<evidence type="ECO:0000313" key="1">
    <source>
        <dbReference type="EMBL" id="NUC74783.1"/>
    </source>
</evidence>
<evidence type="ECO:0000313" key="2">
    <source>
        <dbReference type="Proteomes" id="UP001016761"/>
    </source>
</evidence>
<gene>
    <name evidence="1" type="ORF">HTZ84_21200</name>
</gene>
<reference evidence="1 2" key="1">
    <citation type="submission" date="2020-06" db="EMBL/GenBank/DDBJ databases">
        <title>Haloterrigena sp. nov., an extremely halophilic archaeon isolated from a saline sediment.</title>
        <authorList>
            <person name="Liu B.-B."/>
        </authorList>
    </citation>
    <scope>NUCLEOTIDE SEQUENCE [LARGE SCALE GENOMIC DNA]</scope>
    <source>
        <strain evidence="1 2">SYSU A558-1</strain>
    </source>
</reference>
<sequence>MNTQRLSSEISALEKRYTVAWNDTMHGVELRDWRYPDGWTLQNREKWRQKSDTPPGPAYVAPLLVRIPKTYPHGQPYACLPRGLHYTKDRVEHVIDPKEATEQGEIPFSMADWPDNDWLLWCVHDLDWEPNSPEYTLPKFLQWMMASFSYPDKDRPLRYARTHG</sequence>